<accession>A0A4S4NHS1</accession>
<dbReference type="SUPFAM" id="SSF55154">
    <property type="entry name" value="CYTH-like phosphatases"/>
    <property type="match status" value="1"/>
</dbReference>
<dbReference type="PROSITE" id="PS51707">
    <property type="entry name" value="CYTH"/>
    <property type="match status" value="1"/>
</dbReference>
<dbReference type="OrthoDB" id="271656at2"/>
<dbReference type="SMART" id="SM01118">
    <property type="entry name" value="CYTH"/>
    <property type="match status" value="1"/>
</dbReference>
<dbReference type="Gene3D" id="2.40.320.10">
    <property type="entry name" value="Hypothetical Protein Pfu-838710-001"/>
    <property type="match status" value="1"/>
</dbReference>
<dbReference type="Proteomes" id="UP000308528">
    <property type="component" value="Unassembled WGS sequence"/>
</dbReference>
<dbReference type="Pfam" id="PF01928">
    <property type="entry name" value="CYTH"/>
    <property type="match status" value="1"/>
</dbReference>
<proteinExistence type="predicted"/>
<protein>
    <submittedName>
        <fullName evidence="2">CYTH domain-containing protein</fullName>
    </submittedName>
</protein>
<evidence type="ECO:0000313" key="3">
    <source>
        <dbReference type="Proteomes" id="UP000308528"/>
    </source>
</evidence>
<feature type="domain" description="CYTH" evidence="1">
    <location>
        <begin position="3"/>
        <end position="172"/>
    </location>
</feature>
<dbReference type="PANTHER" id="PTHR21028:SF2">
    <property type="entry name" value="CYTH DOMAIN-CONTAINING PROTEIN"/>
    <property type="match status" value="1"/>
</dbReference>
<dbReference type="RefSeq" id="WP_136459950.1">
    <property type="nucleotide sequence ID" value="NZ_SRSF01000006.1"/>
</dbReference>
<dbReference type="InterPro" id="IPR023577">
    <property type="entry name" value="CYTH_domain"/>
</dbReference>
<gene>
    <name evidence="2" type="ORF">E4021_13780</name>
</gene>
<evidence type="ECO:0000259" key="1">
    <source>
        <dbReference type="PROSITE" id="PS51707"/>
    </source>
</evidence>
<dbReference type="CDD" id="cd07890">
    <property type="entry name" value="CYTH-like_AC_IV-like"/>
    <property type="match status" value="1"/>
</dbReference>
<dbReference type="InterPro" id="IPR033469">
    <property type="entry name" value="CYTH-like_dom_sf"/>
</dbReference>
<sequence>MQKHLVEIKARSVHHDRQRAALLEAGAVFHGTDHQIDHYFHVPEGRLKLRIGTIERSLIFYRRPDAAGPKDSSVSLTRLETEGAATDLAQTLDHALGTWVVVDKHREIYFIGNVKFHLDTVERLGTFVEVEAIGDAPEERDALLEQVNHYRQLLGIRDADLLARSYSNLLTDH</sequence>
<organism evidence="2 3">
    <name type="scientific">Neolewinella litorea</name>
    <dbReference type="NCBI Taxonomy" id="2562452"/>
    <lineage>
        <taxon>Bacteria</taxon>
        <taxon>Pseudomonadati</taxon>
        <taxon>Bacteroidota</taxon>
        <taxon>Saprospiria</taxon>
        <taxon>Saprospirales</taxon>
        <taxon>Lewinellaceae</taxon>
        <taxon>Neolewinella</taxon>
    </lineage>
</organism>
<dbReference type="EMBL" id="SRSF01000006">
    <property type="protein sequence ID" value="THH37758.1"/>
    <property type="molecule type" value="Genomic_DNA"/>
</dbReference>
<comment type="caution">
    <text evidence="2">The sequence shown here is derived from an EMBL/GenBank/DDBJ whole genome shotgun (WGS) entry which is preliminary data.</text>
</comment>
<name>A0A4S4NHS1_9BACT</name>
<dbReference type="AlphaFoldDB" id="A0A4S4NHS1"/>
<reference evidence="2 3" key="1">
    <citation type="submission" date="2019-04" db="EMBL/GenBank/DDBJ databases">
        <title>Lewinella litorea sp. nov., isolated from a marine sand.</title>
        <authorList>
            <person name="Yoon J.-H."/>
        </authorList>
    </citation>
    <scope>NUCLEOTIDE SEQUENCE [LARGE SCALE GENOMIC DNA]</scope>
    <source>
        <strain evidence="2 3">HSMS-39</strain>
    </source>
</reference>
<dbReference type="PANTHER" id="PTHR21028">
    <property type="entry name" value="SI:CH211-156B7.4"/>
    <property type="match status" value="1"/>
</dbReference>
<keyword evidence="3" id="KW-1185">Reference proteome</keyword>
<evidence type="ECO:0000313" key="2">
    <source>
        <dbReference type="EMBL" id="THH37758.1"/>
    </source>
</evidence>
<dbReference type="InterPro" id="IPR008173">
    <property type="entry name" value="Adenylyl_cyclase_CyaB"/>
</dbReference>